<dbReference type="GO" id="GO:0003676">
    <property type="term" value="F:nucleic acid binding"/>
    <property type="evidence" value="ECO:0007669"/>
    <property type="project" value="InterPro"/>
</dbReference>
<feature type="compositionally biased region" description="Low complexity" evidence="1">
    <location>
        <begin position="248"/>
        <end position="258"/>
    </location>
</feature>
<feature type="compositionally biased region" description="Low complexity" evidence="1">
    <location>
        <begin position="308"/>
        <end position="321"/>
    </location>
</feature>
<dbReference type="InterPro" id="IPR043502">
    <property type="entry name" value="DNA/RNA_pol_sf"/>
</dbReference>
<dbReference type="PANTHER" id="PTHR35450:SF2">
    <property type="entry name" value="REVERSE TRANSCRIPTASE DOMAIN-CONTAINING PROTEIN"/>
    <property type="match status" value="1"/>
</dbReference>
<feature type="region of interest" description="Disordered" evidence="1">
    <location>
        <begin position="775"/>
        <end position="818"/>
    </location>
</feature>
<dbReference type="Pfam" id="PF13456">
    <property type="entry name" value="RVT_3"/>
    <property type="match status" value="1"/>
</dbReference>
<feature type="compositionally biased region" description="Polar residues" evidence="1">
    <location>
        <begin position="164"/>
        <end position="173"/>
    </location>
</feature>
<evidence type="ECO:0000259" key="3">
    <source>
        <dbReference type="PROSITE" id="PS50879"/>
    </source>
</evidence>
<feature type="region of interest" description="Disordered" evidence="1">
    <location>
        <begin position="1101"/>
        <end position="1124"/>
    </location>
</feature>
<dbReference type="PROSITE" id="PS50879">
    <property type="entry name" value="RNASE_H_1"/>
    <property type="match status" value="1"/>
</dbReference>
<dbReference type="PROSITE" id="PS50878">
    <property type="entry name" value="RT_POL"/>
    <property type="match status" value="1"/>
</dbReference>
<dbReference type="CDD" id="cd01650">
    <property type="entry name" value="RT_nLTR_like"/>
    <property type="match status" value="1"/>
</dbReference>
<dbReference type="GO" id="GO:0004523">
    <property type="term" value="F:RNA-DNA hybrid ribonuclease activity"/>
    <property type="evidence" value="ECO:0007669"/>
    <property type="project" value="InterPro"/>
</dbReference>
<dbReference type="Pfam" id="PF00078">
    <property type="entry name" value="RVT_1"/>
    <property type="match status" value="1"/>
</dbReference>
<dbReference type="Proteomes" id="UP001162060">
    <property type="component" value="Unassembled WGS sequence"/>
</dbReference>
<feature type="region of interest" description="Disordered" evidence="1">
    <location>
        <begin position="976"/>
        <end position="1002"/>
    </location>
</feature>
<feature type="compositionally biased region" description="Low complexity" evidence="1">
    <location>
        <begin position="781"/>
        <end position="793"/>
    </location>
</feature>
<feature type="domain" description="Reverse transcriptase" evidence="2">
    <location>
        <begin position="1297"/>
        <end position="1581"/>
    </location>
</feature>
<dbReference type="Gene3D" id="3.30.420.10">
    <property type="entry name" value="Ribonuclease H-like superfamily/Ribonuclease H"/>
    <property type="match status" value="1"/>
</dbReference>
<organism evidence="4 5">
    <name type="scientific">Peronospora matthiolae</name>
    <dbReference type="NCBI Taxonomy" id="2874970"/>
    <lineage>
        <taxon>Eukaryota</taxon>
        <taxon>Sar</taxon>
        <taxon>Stramenopiles</taxon>
        <taxon>Oomycota</taxon>
        <taxon>Peronosporomycetes</taxon>
        <taxon>Peronosporales</taxon>
        <taxon>Peronosporaceae</taxon>
        <taxon>Peronospora</taxon>
    </lineage>
</organism>
<dbReference type="InterPro" id="IPR000477">
    <property type="entry name" value="RT_dom"/>
</dbReference>
<dbReference type="SUPFAM" id="SSF53098">
    <property type="entry name" value="Ribonuclease H-like"/>
    <property type="match status" value="1"/>
</dbReference>
<accession>A0AAV1V8F8</accession>
<protein>
    <recommendedName>
        <fullName evidence="6">Reverse transcriptase</fullName>
    </recommendedName>
</protein>
<evidence type="ECO:0000256" key="1">
    <source>
        <dbReference type="SAM" id="MobiDB-lite"/>
    </source>
</evidence>
<evidence type="ECO:0000313" key="5">
    <source>
        <dbReference type="Proteomes" id="UP001162060"/>
    </source>
</evidence>
<feature type="region of interest" description="Disordered" evidence="1">
    <location>
        <begin position="302"/>
        <end position="322"/>
    </location>
</feature>
<evidence type="ECO:0000259" key="2">
    <source>
        <dbReference type="PROSITE" id="PS50878"/>
    </source>
</evidence>
<feature type="region of interest" description="Disordered" evidence="1">
    <location>
        <begin position="690"/>
        <end position="732"/>
    </location>
</feature>
<dbReference type="CDD" id="cd09279">
    <property type="entry name" value="RNase_HI_like"/>
    <property type="match status" value="1"/>
</dbReference>
<feature type="region of interest" description="Disordered" evidence="1">
    <location>
        <begin position="2070"/>
        <end position="2095"/>
    </location>
</feature>
<feature type="compositionally biased region" description="Low complexity" evidence="1">
    <location>
        <begin position="57"/>
        <end position="71"/>
    </location>
</feature>
<dbReference type="PANTHER" id="PTHR35450">
    <property type="entry name" value="REVERSE TRANSCRIPTASE DOMAIN-CONTAINING PROTEIN"/>
    <property type="match status" value="1"/>
</dbReference>
<feature type="region of interest" description="Disordered" evidence="1">
    <location>
        <begin position="37"/>
        <end position="71"/>
    </location>
</feature>
<feature type="domain" description="RNase H type-1" evidence="3">
    <location>
        <begin position="824"/>
        <end position="957"/>
    </location>
</feature>
<dbReference type="SUPFAM" id="SSF56672">
    <property type="entry name" value="DNA/RNA polymerases"/>
    <property type="match status" value="1"/>
</dbReference>
<feature type="compositionally biased region" description="Pro residues" evidence="1">
    <location>
        <begin position="803"/>
        <end position="812"/>
    </location>
</feature>
<dbReference type="InterPro" id="IPR012337">
    <property type="entry name" value="RNaseH-like_sf"/>
</dbReference>
<evidence type="ECO:0000313" key="4">
    <source>
        <dbReference type="EMBL" id="CAK7941804.1"/>
    </source>
</evidence>
<proteinExistence type="predicted"/>
<reference evidence="4" key="1">
    <citation type="submission" date="2024-01" db="EMBL/GenBank/DDBJ databases">
        <authorList>
            <person name="Webb A."/>
        </authorList>
    </citation>
    <scope>NUCLEOTIDE SEQUENCE</scope>
    <source>
        <strain evidence="4">Pm1</strain>
    </source>
</reference>
<sequence length="2095" mass="227735">MRLWLPDWELRERSPSTESEASTASYSSLASDASLYDASSGDEAGLAETGGHDTATRRSAPPLAFASPPARHFSPLPSSSPLFSSAQDAIVWIPGRAGVTLPDRVSPEAAQGRQGAWLSPPAARATPAPIRLVDDVQDLRPFAVPPGRACRMLPVEVAPGLVPDSQSVGSPGAQTPCPGPSDFHTPRQDPGLSSPCADGPPIEDANDLVPGRAGGMLPDRVPPEDNEDHNADSQSDHSLGADRLHPGPADTAPTSAALPPAPPAPAKAPDEDLLASQPGRAAGMLSAGYALVAATARALGVTHDTSDPADSSSSSDGEGSSNEAIAFTVDEDCPSDDDRLCLAATELPGQAGYTAVAAATPMPASTAASVSVPLLQLCDNRLGGPACMQPDRVGFDEPTSLVDTALSSAAVLDMVKDDCQRAVTHDVPGPLHEHVQPETGRPDPVLSVYAHNAPAFPCTLFGHTACDMSALSSHRRTSHRGTCFVDHFHSGCPCGIGHRTRAAATKHAMECRDSPSYIPSAARAPPGPSPVHFRSRSRSVWSVPEDEVTPEHTGSLVLSPSVGTAVASSSTVPTDATTSQSTVPAPVDQAGHLHVPPVRCPSPPQPHVRVAGKRRRLNEAADPPASPDWDMDQGTSVLGTPAWPPVEANEDLTLDHVLDDDISEFLVDICGSTLDAADPSLTEDAAVSGRLGTGEAPTSAPAAPRPLTSVASSSRATRWGPRHGAIGSSGAVPPAADVPACPAPISRVAVSAAPRRTMTRWGPRLVVTLPITGRRTRTRRPSSSVPDSPLVDRTAPTTAVPPADSPIAPPPSLSVVEPTDHPAVPEHWLLRFDGACRRNPGAGGAGAVVTDASGTVVWTCSHFLPARGETNNTAEYSALLIGLQGALFHGAKRLKIEGDSNLVLAQVRGSFTCSNRRLRRLRGRVRCELGRLDWYQLSHIDRQANAHADRLANRALDLRRTALECGPHSDDLSACFTPVSSPPSSPSPAGPVTDGPPDADTDGCVDDEAMDVEAEIAARDGGEVFPTILIGPGSTPARQPRLRLRHLSEEEQDIAAAAVQHFADVMASKITDSDSWISGEGYISAIPDRLREVLLPFSVSPMGTSSSRDNCPRQRPPRVTRTQREHRLDEALDDMQATQQAVPSDRRAVRKSRRRVGRIRASMAQLELRRRFAQDEAKCVSSILDGASAESAGVEHPDTCPIGREELHQHFVGTSSAPTAFDYDADCGQEFRDVLNGFPRTLLGDDCFSEAFSMDEVEDQLLRVTKTSSPGHDGVGYDVYSQFAPQLVPLLHTAYRFCWLHRMIPRLWKVGMVRLVHKKGDPLQPTNWRPICLQPAIYKLYSGLLARRLSCWLELNHRLPMAQKGFREFNGCHEHNFLATTMLDQTRRSRRKLYQVWYDLRNAFGSLPQPLMWQVLRRIGVEPRFINRCQDIYDGSAFVVMNAKDGATDPVRQEVGVYQGCPLSPLLFIAALIPLVRRLELLEDVGVPLAEGVRPCTTAYADDIKVFSDSADGIRRCHDAVRRFLQWTGLRANPAKCASLAVTINARGNPTLDDSVRLGIHGDVISPLTLNESYRYLGVGDGFDHVQHRLQLEPKLQQIKREAVALMKSGLAVWQVVKALKTYVYPKVDYALRHLRPLRSQLEGFDCAVKRGLRHMLRLPQSSTTEFFYAPTSGGGLGLQSLVEMHQSLQVAHAWQMLHSKDPALVAVAKAQVLQVVHKRYRLLNDHWTGRDDELVRLFLNSKLASSPHATIHRRSGDIASVWVDVQRVLCIHRITFTDRADESGQDAFAIRVPHHTQWLDHKSVLRHVKLHMKIRHQTRWQSLVDQGRTARVHGGPGSKFVLSGAGLSDAEHWFGIQARLNQVDTNSVLKRRRMRPNAHCRQSACSSAETLAHVLNHCASNMDLIRQRHDTALERIGVEIRKALQRTKSQAELRLNQTVPEYTGAALRPDMVLRDVNAKTMVIADLAVTFETHGAGSRLSSLQSSYDFKMLKYKPIADELRLKGWRVESAAIVYGSLGSVLPRNLKTYTDTLHLLKRDARTLEFRLSSHCVRSSRRIWSWHCQLHRDRQRRGAATRESRRSGGNLQAPQPPEAR</sequence>
<gene>
    <name evidence="4" type="ORF">PM001_LOCUS26954</name>
</gene>
<dbReference type="EMBL" id="CAKLBY020000266">
    <property type="protein sequence ID" value="CAK7941804.1"/>
    <property type="molecule type" value="Genomic_DNA"/>
</dbReference>
<comment type="caution">
    <text evidence="4">The sequence shown here is derived from an EMBL/GenBank/DDBJ whole genome shotgun (WGS) entry which is preliminary data.</text>
</comment>
<feature type="compositionally biased region" description="Low complexity" evidence="1">
    <location>
        <begin position="16"/>
        <end position="25"/>
    </location>
</feature>
<feature type="compositionally biased region" description="Pro residues" evidence="1">
    <location>
        <begin position="980"/>
        <end position="989"/>
    </location>
</feature>
<feature type="compositionally biased region" description="Basic and acidic residues" evidence="1">
    <location>
        <begin position="228"/>
        <end position="245"/>
    </location>
</feature>
<dbReference type="InterPro" id="IPR002156">
    <property type="entry name" value="RNaseH_domain"/>
</dbReference>
<name>A0AAV1V8F8_9STRA</name>
<dbReference type="InterPro" id="IPR036397">
    <property type="entry name" value="RNaseH_sf"/>
</dbReference>
<evidence type="ECO:0008006" key="6">
    <source>
        <dbReference type="Google" id="ProtNLM"/>
    </source>
</evidence>
<feature type="region of interest" description="Disordered" evidence="1">
    <location>
        <begin position="1"/>
        <end position="25"/>
    </location>
</feature>
<feature type="region of interest" description="Disordered" evidence="1">
    <location>
        <begin position="162"/>
        <end position="273"/>
    </location>
</feature>